<evidence type="ECO:0000313" key="1">
    <source>
        <dbReference type="EMBL" id="CAJ1386524.1"/>
    </source>
</evidence>
<dbReference type="Proteomes" id="UP001178507">
    <property type="component" value="Unassembled WGS sequence"/>
</dbReference>
<organism evidence="1 2">
    <name type="scientific">Effrenium voratum</name>
    <dbReference type="NCBI Taxonomy" id="2562239"/>
    <lineage>
        <taxon>Eukaryota</taxon>
        <taxon>Sar</taxon>
        <taxon>Alveolata</taxon>
        <taxon>Dinophyceae</taxon>
        <taxon>Suessiales</taxon>
        <taxon>Symbiodiniaceae</taxon>
        <taxon>Effrenium</taxon>
    </lineage>
</organism>
<protein>
    <submittedName>
        <fullName evidence="1">Uncharacterized protein</fullName>
    </submittedName>
</protein>
<reference evidence="1" key="1">
    <citation type="submission" date="2023-08" db="EMBL/GenBank/DDBJ databases">
        <authorList>
            <person name="Chen Y."/>
            <person name="Shah S."/>
            <person name="Dougan E. K."/>
            <person name="Thang M."/>
            <person name="Chan C."/>
        </authorList>
    </citation>
    <scope>NUCLEOTIDE SEQUENCE</scope>
</reference>
<evidence type="ECO:0000313" key="2">
    <source>
        <dbReference type="Proteomes" id="UP001178507"/>
    </source>
</evidence>
<sequence>MEKIFNTLQGRQAPTSACLTPCTIGRRQQTRRRLKPKTKAEVPASGLDRHILFGHTGDMRDPHTNLQKTEFATANQYFLQDPAAIPGVGTITADGFTAGVCAFVPQNHFVAKMRAHWGDMRQCHALPPDERFLSETKKSFTLPARPGEAEKRNPRHYEEFTRQYDSVKVTRSPGLCRGSNLRSAASLMVQ</sequence>
<gene>
    <name evidence="1" type="ORF">EVOR1521_LOCUS12834</name>
</gene>
<dbReference type="AlphaFoldDB" id="A0AA36IHP1"/>
<keyword evidence="2" id="KW-1185">Reference proteome</keyword>
<comment type="caution">
    <text evidence="1">The sequence shown here is derived from an EMBL/GenBank/DDBJ whole genome shotgun (WGS) entry which is preliminary data.</text>
</comment>
<accession>A0AA36IHP1</accession>
<name>A0AA36IHP1_9DINO</name>
<dbReference type="EMBL" id="CAUJNA010001380">
    <property type="protein sequence ID" value="CAJ1386524.1"/>
    <property type="molecule type" value="Genomic_DNA"/>
</dbReference>
<proteinExistence type="predicted"/>